<dbReference type="OrthoDB" id="5280838at2759"/>
<evidence type="ECO:0008006" key="3">
    <source>
        <dbReference type="Google" id="ProtNLM"/>
    </source>
</evidence>
<gene>
    <name evidence="1" type="ORF">BGHDH14_bgh03775</name>
</gene>
<protein>
    <recommendedName>
        <fullName evidence="3">BTB domain-containing protein</fullName>
    </recommendedName>
</protein>
<dbReference type="EMBL" id="CAUH01001382">
    <property type="protein sequence ID" value="CCU75493.1"/>
    <property type="molecule type" value="Genomic_DNA"/>
</dbReference>
<accession>N1JCH5</accession>
<sequence length="600" mass="68602">MKLLIQIPKKISRQELTSHKYKRARIPLNSVASPIRVKDWGDMNALANFEVLFVLDLLNFIVGLTRLSVMVSKLETFSAISRSMSYGQQNRLHIDTSTSVAENKFPIYNLTGDVEIIIRAGGHTSRYLLHRFILAQCSGFFEASTTENWTKQSIENITRQGTLKKTHKVKNSDGDSQEPERKIWRYELEMGDHCQDIPVLVRKDIYELGVLLGSTEDSPPPVYNKPIPNDPCHSYIHSTSTFSHTSPLSRLSKEATDFLQAYENLFRTFYNQPPSLHPTSLSRAYHESKALLSLAEIYDALSVIGPRIDHHLLRFQSTLWKQIAKYPTSYLRLGFLAQSKHIFQEALVHIIGQWPNGESFILERLPTSIVSLIQDKARQLQELVTNVETALWRLTLRTSSGARVTPYNSYLDWLVVSFFREWLVECVTQPSAMTCTAPALRLRGRNNPSDMTSRRRDTRITSLAEDDEIPALAQEFNEQSIYHDALSSPSIYSTAHFKLSASEPSSISPKVLLKIGRSNPSSPSYLRHNECKSFLKLTSDSLYTHDNLKYFERRLEELRSMAREAVKPIMLSKLNDKLTSNDYLVCVGLEAGEWPWDRRQ</sequence>
<keyword evidence="2" id="KW-1185">Reference proteome</keyword>
<dbReference type="Proteomes" id="UP000015441">
    <property type="component" value="Unassembled WGS sequence"/>
</dbReference>
<dbReference type="PANTHER" id="PTHR38119:SF1">
    <property type="entry name" value="BTB DOMAIN-CONTAINING PROTEIN"/>
    <property type="match status" value="1"/>
</dbReference>
<name>N1JCH5_BLUG1</name>
<dbReference type="eggNOG" id="ENOG502RPQ7">
    <property type="taxonomic scope" value="Eukaryota"/>
</dbReference>
<evidence type="ECO:0000313" key="2">
    <source>
        <dbReference type="Proteomes" id="UP000015441"/>
    </source>
</evidence>
<organism evidence="1 2">
    <name type="scientific">Blumeria graminis f. sp. hordei (strain DH14)</name>
    <name type="common">Barley powdery mildew</name>
    <name type="synonym">Oidium monilioides f. sp. hordei</name>
    <dbReference type="NCBI Taxonomy" id="546991"/>
    <lineage>
        <taxon>Eukaryota</taxon>
        <taxon>Fungi</taxon>
        <taxon>Dikarya</taxon>
        <taxon>Ascomycota</taxon>
        <taxon>Pezizomycotina</taxon>
        <taxon>Leotiomycetes</taxon>
        <taxon>Erysiphales</taxon>
        <taxon>Erysiphaceae</taxon>
        <taxon>Blumeria</taxon>
        <taxon>Blumeria hordei</taxon>
    </lineage>
</organism>
<dbReference type="HOGENOM" id="CLU_024519_1_0_1"/>
<evidence type="ECO:0000313" key="1">
    <source>
        <dbReference type="EMBL" id="CCU75493.1"/>
    </source>
</evidence>
<dbReference type="PANTHER" id="PTHR38119">
    <property type="entry name" value="BTB DOMAIN-CONTAINING PROTEIN-RELATED"/>
    <property type="match status" value="1"/>
</dbReference>
<dbReference type="InParanoid" id="N1JCH5"/>
<dbReference type="AlphaFoldDB" id="N1JCH5"/>
<dbReference type="STRING" id="546991.N1JCH5"/>
<reference evidence="1 2" key="1">
    <citation type="journal article" date="2010" name="Science">
        <title>Genome expansion and gene loss in powdery mildew fungi reveal tradeoffs in extreme parasitism.</title>
        <authorList>
            <person name="Spanu P.D."/>
            <person name="Abbott J.C."/>
            <person name="Amselem J."/>
            <person name="Burgis T.A."/>
            <person name="Soanes D.M."/>
            <person name="Stueber K."/>
            <person name="Ver Loren van Themaat E."/>
            <person name="Brown J.K.M."/>
            <person name="Butcher S.A."/>
            <person name="Gurr S.J."/>
            <person name="Lebrun M.-H."/>
            <person name="Ridout C.J."/>
            <person name="Schulze-Lefert P."/>
            <person name="Talbot N.J."/>
            <person name="Ahmadinejad N."/>
            <person name="Ametz C."/>
            <person name="Barton G.R."/>
            <person name="Benjdia M."/>
            <person name="Bidzinski P."/>
            <person name="Bindschedler L.V."/>
            <person name="Both M."/>
            <person name="Brewer M.T."/>
            <person name="Cadle-Davidson L."/>
            <person name="Cadle-Davidson M.M."/>
            <person name="Collemare J."/>
            <person name="Cramer R."/>
            <person name="Frenkel O."/>
            <person name="Godfrey D."/>
            <person name="Harriman J."/>
            <person name="Hoede C."/>
            <person name="King B.C."/>
            <person name="Klages S."/>
            <person name="Kleemann J."/>
            <person name="Knoll D."/>
            <person name="Koti P.S."/>
            <person name="Kreplak J."/>
            <person name="Lopez-Ruiz F.J."/>
            <person name="Lu X."/>
            <person name="Maekawa T."/>
            <person name="Mahanil S."/>
            <person name="Micali C."/>
            <person name="Milgroom M.G."/>
            <person name="Montana G."/>
            <person name="Noir S."/>
            <person name="O'Connell R.J."/>
            <person name="Oberhaensli S."/>
            <person name="Parlange F."/>
            <person name="Pedersen C."/>
            <person name="Quesneville H."/>
            <person name="Reinhardt R."/>
            <person name="Rott M."/>
            <person name="Sacristan S."/>
            <person name="Schmidt S.M."/>
            <person name="Schoen M."/>
            <person name="Skamnioti P."/>
            <person name="Sommer H."/>
            <person name="Stephens A."/>
            <person name="Takahara H."/>
            <person name="Thordal-Christensen H."/>
            <person name="Vigouroux M."/>
            <person name="Wessling R."/>
            <person name="Wicker T."/>
            <person name="Panstruga R."/>
        </authorList>
    </citation>
    <scope>NUCLEOTIDE SEQUENCE [LARGE SCALE GENOMIC DNA]</scope>
    <source>
        <strain evidence="1">DH14</strain>
    </source>
</reference>
<proteinExistence type="predicted"/>
<comment type="caution">
    <text evidence="1">The sequence shown here is derived from an EMBL/GenBank/DDBJ whole genome shotgun (WGS) entry which is preliminary data.</text>
</comment>